<dbReference type="SUPFAM" id="SSF56935">
    <property type="entry name" value="Porins"/>
    <property type="match status" value="1"/>
</dbReference>
<dbReference type="PROSITE" id="PS52016">
    <property type="entry name" value="TONB_DEPENDENT_REC_3"/>
    <property type="match status" value="1"/>
</dbReference>
<evidence type="ECO:0000256" key="5">
    <source>
        <dbReference type="ARBA" id="ARBA00022692"/>
    </source>
</evidence>
<evidence type="ECO:0000256" key="9">
    <source>
        <dbReference type="ARBA" id="ARBA00023136"/>
    </source>
</evidence>
<keyword evidence="10 11" id="KW-0998">Cell outer membrane</keyword>
<dbReference type="PANTHER" id="PTHR32552">
    <property type="entry name" value="FERRICHROME IRON RECEPTOR-RELATED"/>
    <property type="match status" value="1"/>
</dbReference>
<evidence type="ECO:0000256" key="7">
    <source>
        <dbReference type="ARBA" id="ARBA00023065"/>
    </source>
</evidence>
<keyword evidence="7" id="KW-0406">Ion transport</keyword>
<dbReference type="InterPro" id="IPR012910">
    <property type="entry name" value="Plug_dom"/>
</dbReference>
<dbReference type="InterPro" id="IPR039426">
    <property type="entry name" value="TonB-dep_rcpt-like"/>
</dbReference>
<keyword evidence="16" id="KW-0675">Receptor</keyword>
<keyword evidence="2 11" id="KW-0813">Transport</keyword>
<sequence>MTNHRSHWRNRLFLSAALAGLSAASAMAQTAPDKTDPADATEVIVTATRRAESMQKVPVAVSVLKGDDLARANLNGLREISSQVPSFNFRQAASYKDQALFLRGLGTSSTSPGVEPTVSTVIDGVVLGRQGQASLDLLDVERIEVLRGPQGTLFGKNASAGVLNIVTRTPREAFRAYTDLGLYEGNEWRVRGGVSGAIMPGKWAASLNVTASHFDGNARNVFNGQKVNGYDNYGARTKWLFTVSDSLTTTLTADFSHNKTTAPNGLVARTVKLAYPTNAVTSSPAFATAVAPAEVSDTTRNVNINYPTYALDDTWGVALQADKRLGDFTLTSITAYRFWKNTQFQDQDKLPGAVIGLPQQHDRGDLHYDQMSQELRLASPKGGRFDYVAGVYLFRGTDSEVYTRTVTILSATSTTIHSGTSRFGVTNDSAALFAEGNYHFSPALRAVLGLRLTHDEVSYRFNRISTSPVAVTGIQAPYASEGQTDATEMSSRAGLQYDLSASAMFYVTYSRGYKGPAYSLAFSTLPQDTIALKPELSDAVELGLKSRLFDRRVMANFAVFEQKVDNYQVPFFDTYNGSSVTRLINAGKVSTRGVEGDVSARASDALSLSGSFAYTDAKIEHFLCPPGAASSCFVDGGVLTFAPKWKGVARASYRLLSLGTTDVLINADVTYRSRTQYSINQTPDTVSPAYTLWNASLSYRTAGGFEINLIGKNLGDTSYSPYLQQFGQGVTRFVPRDDQRYIGINLHKDF</sequence>
<dbReference type="EMBL" id="JAQQKW010000002">
    <property type="protein sequence ID" value="MDC7693684.1"/>
    <property type="molecule type" value="Genomic_DNA"/>
</dbReference>
<dbReference type="InterPro" id="IPR000531">
    <property type="entry name" value="Beta-barrel_TonB"/>
</dbReference>
<evidence type="ECO:0000259" key="15">
    <source>
        <dbReference type="Pfam" id="PF07715"/>
    </source>
</evidence>
<evidence type="ECO:0000256" key="2">
    <source>
        <dbReference type="ARBA" id="ARBA00022448"/>
    </source>
</evidence>
<proteinExistence type="inferred from homology"/>
<evidence type="ECO:0000256" key="8">
    <source>
        <dbReference type="ARBA" id="ARBA00023077"/>
    </source>
</evidence>
<keyword evidence="5 11" id="KW-0812">Transmembrane</keyword>
<dbReference type="InterPro" id="IPR036942">
    <property type="entry name" value="Beta-barrel_TonB_sf"/>
</dbReference>
<dbReference type="Gene3D" id="2.40.170.20">
    <property type="entry name" value="TonB-dependent receptor, beta-barrel domain"/>
    <property type="match status" value="1"/>
</dbReference>
<dbReference type="Proteomes" id="UP001216595">
    <property type="component" value="Unassembled WGS sequence"/>
</dbReference>
<feature type="chain" id="PRO_5047137514" evidence="13">
    <location>
        <begin position="29"/>
        <end position="750"/>
    </location>
</feature>
<evidence type="ECO:0000256" key="1">
    <source>
        <dbReference type="ARBA" id="ARBA00004571"/>
    </source>
</evidence>
<evidence type="ECO:0000256" key="13">
    <source>
        <dbReference type="SAM" id="SignalP"/>
    </source>
</evidence>
<evidence type="ECO:0000313" key="16">
    <source>
        <dbReference type="EMBL" id="MDC7693684.1"/>
    </source>
</evidence>
<reference evidence="16 17" key="1">
    <citation type="submission" date="2023-01" db="EMBL/GenBank/DDBJ databases">
        <title>Novel species of the genus Asticcacaulis isolated from rivers.</title>
        <authorList>
            <person name="Lu H."/>
        </authorList>
    </citation>
    <scope>NUCLEOTIDE SEQUENCE [LARGE SCALE GENOMIC DNA]</scope>
    <source>
        <strain evidence="16 17">DXS10W</strain>
    </source>
</reference>
<accession>A0ABT5IBX8</accession>
<keyword evidence="8 12" id="KW-0798">TonB box</keyword>
<dbReference type="Pfam" id="PF07715">
    <property type="entry name" value="Plug"/>
    <property type="match status" value="1"/>
</dbReference>
<feature type="signal peptide" evidence="13">
    <location>
        <begin position="1"/>
        <end position="28"/>
    </location>
</feature>
<evidence type="ECO:0000256" key="4">
    <source>
        <dbReference type="ARBA" id="ARBA00022496"/>
    </source>
</evidence>
<keyword evidence="4" id="KW-0410">Iron transport</keyword>
<organism evidence="16 17">
    <name type="scientific">Asticcacaulis currens</name>
    <dbReference type="NCBI Taxonomy" id="2984210"/>
    <lineage>
        <taxon>Bacteria</taxon>
        <taxon>Pseudomonadati</taxon>
        <taxon>Pseudomonadota</taxon>
        <taxon>Alphaproteobacteria</taxon>
        <taxon>Caulobacterales</taxon>
        <taxon>Caulobacteraceae</taxon>
        <taxon>Asticcacaulis</taxon>
    </lineage>
</organism>
<keyword evidence="3 11" id="KW-1134">Transmembrane beta strand</keyword>
<protein>
    <submittedName>
        <fullName evidence="16">TonB-dependent receptor</fullName>
    </submittedName>
</protein>
<keyword evidence="17" id="KW-1185">Reference proteome</keyword>
<dbReference type="PANTHER" id="PTHR32552:SF81">
    <property type="entry name" value="TONB-DEPENDENT OUTER MEMBRANE RECEPTOR"/>
    <property type="match status" value="1"/>
</dbReference>
<evidence type="ECO:0000256" key="11">
    <source>
        <dbReference type="PROSITE-ProRule" id="PRU01360"/>
    </source>
</evidence>
<dbReference type="CDD" id="cd01347">
    <property type="entry name" value="ligand_gated_channel"/>
    <property type="match status" value="1"/>
</dbReference>
<evidence type="ECO:0000256" key="3">
    <source>
        <dbReference type="ARBA" id="ARBA00022452"/>
    </source>
</evidence>
<keyword evidence="13" id="KW-0732">Signal</keyword>
<dbReference type="RefSeq" id="WP_272740434.1">
    <property type="nucleotide sequence ID" value="NZ_JAQQKW010000002.1"/>
</dbReference>
<evidence type="ECO:0000256" key="12">
    <source>
        <dbReference type="RuleBase" id="RU003357"/>
    </source>
</evidence>
<keyword evidence="6" id="KW-0408">Iron</keyword>
<dbReference type="Pfam" id="PF00593">
    <property type="entry name" value="TonB_dep_Rec_b-barrel"/>
    <property type="match status" value="1"/>
</dbReference>
<comment type="subcellular location">
    <subcellularLocation>
        <location evidence="1 11">Cell outer membrane</location>
        <topology evidence="1 11">Multi-pass membrane protein</topology>
    </subcellularLocation>
</comment>
<evidence type="ECO:0000256" key="10">
    <source>
        <dbReference type="ARBA" id="ARBA00023237"/>
    </source>
</evidence>
<gene>
    <name evidence="16" type="ORF">PQU94_05245</name>
</gene>
<evidence type="ECO:0000313" key="17">
    <source>
        <dbReference type="Proteomes" id="UP001216595"/>
    </source>
</evidence>
<feature type="domain" description="TonB-dependent receptor-like beta-barrel" evidence="14">
    <location>
        <begin position="243"/>
        <end position="714"/>
    </location>
</feature>
<comment type="similarity">
    <text evidence="11 12">Belongs to the TonB-dependent receptor family.</text>
</comment>
<evidence type="ECO:0000259" key="14">
    <source>
        <dbReference type="Pfam" id="PF00593"/>
    </source>
</evidence>
<evidence type="ECO:0000256" key="6">
    <source>
        <dbReference type="ARBA" id="ARBA00023004"/>
    </source>
</evidence>
<feature type="domain" description="TonB-dependent receptor plug" evidence="15">
    <location>
        <begin position="55"/>
        <end position="162"/>
    </location>
</feature>
<comment type="caution">
    <text evidence="16">The sequence shown here is derived from an EMBL/GenBank/DDBJ whole genome shotgun (WGS) entry which is preliminary data.</text>
</comment>
<name>A0ABT5IBX8_9CAUL</name>
<keyword evidence="9 11" id="KW-0472">Membrane</keyword>